<comment type="subcellular location">
    <subcellularLocation>
        <location evidence="1 9">Cell inner membrane</location>
        <topology evidence="1 9">Multi-pass membrane protein</topology>
    </subcellularLocation>
</comment>
<dbReference type="PANTHER" id="PTHR35011">
    <property type="entry name" value="2,3-DIKETO-L-GULONATE TRAP TRANSPORTER SMALL PERMEASE PROTEIN YIAM"/>
    <property type="match status" value="1"/>
</dbReference>
<reference evidence="11 12" key="1">
    <citation type="submission" date="2018-11" db="EMBL/GenBank/DDBJ databases">
        <title>Mesobaculum littorinae gen. nov., sp. nov., isolated from Littorina scabra that represents a novel genus of the order Rhodobacteraceae.</title>
        <authorList>
            <person name="Li F."/>
        </authorList>
    </citation>
    <scope>NUCLEOTIDE SEQUENCE [LARGE SCALE GENOMIC DNA]</scope>
    <source>
        <strain evidence="11 12">M0103</strain>
    </source>
</reference>
<dbReference type="EMBL" id="RQXX01000001">
    <property type="protein sequence ID" value="RVV99603.1"/>
    <property type="molecule type" value="Genomic_DNA"/>
</dbReference>
<proteinExistence type="inferred from homology"/>
<evidence type="ECO:0000256" key="2">
    <source>
        <dbReference type="ARBA" id="ARBA00022448"/>
    </source>
</evidence>
<evidence type="ECO:0000256" key="3">
    <source>
        <dbReference type="ARBA" id="ARBA00022475"/>
    </source>
</evidence>
<feature type="transmembrane region" description="Helical" evidence="9">
    <location>
        <begin position="27"/>
        <end position="52"/>
    </location>
</feature>
<keyword evidence="3" id="KW-1003">Cell membrane</keyword>
<keyword evidence="7 9" id="KW-0472">Membrane</keyword>
<keyword evidence="4 9" id="KW-0997">Cell inner membrane</keyword>
<name>A0A438AL84_9RHOB</name>
<evidence type="ECO:0000256" key="6">
    <source>
        <dbReference type="ARBA" id="ARBA00022989"/>
    </source>
</evidence>
<keyword evidence="12" id="KW-1185">Reference proteome</keyword>
<protein>
    <recommendedName>
        <fullName evidence="9">TRAP transporter small permease protein</fullName>
    </recommendedName>
</protein>
<comment type="similarity">
    <text evidence="8 9">Belongs to the TRAP transporter small permease family.</text>
</comment>
<dbReference type="OrthoDB" id="7363305at2"/>
<evidence type="ECO:0000256" key="7">
    <source>
        <dbReference type="ARBA" id="ARBA00023136"/>
    </source>
</evidence>
<dbReference type="GO" id="GO:0022857">
    <property type="term" value="F:transmembrane transporter activity"/>
    <property type="evidence" value="ECO:0007669"/>
    <property type="project" value="UniProtKB-UniRule"/>
</dbReference>
<comment type="function">
    <text evidence="9">Part of the tripartite ATP-independent periplasmic (TRAP) transport system.</text>
</comment>
<dbReference type="Pfam" id="PF04290">
    <property type="entry name" value="DctQ"/>
    <property type="match status" value="1"/>
</dbReference>
<feature type="transmembrane region" description="Helical" evidence="9">
    <location>
        <begin position="148"/>
        <end position="167"/>
    </location>
</feature>
<feature type="transmembrane region" description="Helical" evidence="9">
    <location>
        <begin position="72"/>
        <end position="90"/>
    </location>
</feature>
<dbReference type="Proteomes" id="UP000285908">
    <property type="component" value="Unassembled WGS sequence"/>
</dbReference>
<evidence type="ECO:0000313" key="12">
    <source>
        <dbReference type="Proteomes" id="UP000285908"/>
    </source>
</evidence>
<dbReference type="InterPro" id="IPR007387">
    <property type="entry name" value="TRAP_DctQ"/>
</dbReference>
<evidence type="ECO:0000256" key="9">
    <source>
        <dbReference type="RuleBase" id="RU369079"/>
    </source>
</evidence>
<dbReference type="GO" id="GO:0015740">
    <property type="term" value="P:C4-dicarboxylate transport"/>
    <property type="evidence" value="ECO:0007669"/>
    <property type="project" value="TreeGrafter"/>
</dbReference>
<dbReference type="AlphaFoldDB" id="A0A438AL84"/>
<gene>
    <name evidence="11" type="ORF">EKE94_02670</name>
</gene>
<evidence type="ECO:0000256" key="4">
    <source>
        <dbReference type="ARBA" id="ARBA00022519"/>
    </source>
</evidence>
<comment type="subunit">
    <text evidence="9">The complex comprises the extracytoplasmic solute receptor protein and the two transmembrane proteins.</text>
</comment>
<evidence type="ECO:0000256" key="1">
    <source>
        <dbReference type="ARBA" id="ARBA00004429"/>
    </source>
</evidence>
<sequence>MLRHDRLILSRARRGLSRIAAMAERGCLWIAGVFTAYMLIVVAFNVVARMLFDATGAALNLMIPGAIEQASYALIVIVLAAIAASMRGGMITVDLFTGRLPRRGQRALTRVWYLVMVVFALVLARAFGGETATLLARGDVTQDLGMPLWTVYAVVTAETLALALVCLGHGLGAVAGDPAGPADDGKAGAAAYRDTLA</sequence>
<keyword evidence="5 9" id="KW-0812">Transmembrane</keyword>
<dbReference type="GO" id="GO:0005886">
    <property type="term" value="C:plasma membrane"/>
    <property type="evidence" value="ECO:0007669"/>
    <property type="project" value="UniProtKB-SubCell"/>
</dbReference>
<dbReference type="RefSeq" id="WP_127905046.1">
    <property type="nucleotide sequence ID" value="NZ_RQXX01000001.1"/>
</dbReference>
<evidence type="ECO:0000313" key="11">
    <source>
        <dbReference type="EMBL" id="RVV99603.1"/>
    </source>
</evidence>
<comment type="caution">
    <text evidence="11">The sequence shown here is derived from an EMBL/GenBank/DDBJ whole genome shotgun (WGS) entry which is preliminary data.</text>
</comment>
<evidence type="ECO:0000256" key="8">
    <source>
        <dbReference type="ARBA" id="ARBA00038436"/>
    </source>
</evidence>
<evidence type="ECO:0000256" key="5">
    <source>
        <dbReference type="ARBA" id="ARBA00022692"/>
    </source>
</evidence>
<dbReference type="InterPro" id="IPR055348">
    <property type="entry name" value="DctQ"/>
</dbReference>
<evidence type="ECO:0000259" key="10">
    <source>
        <dbReference type="Pfam" id="PF04290"/>
    </source>
</evidence>
<accession>A0A438AL84</accession>
<keyword evidence="6 9" id="KW-1133">Transmembrane helix</keyword>
<keyword evidence="2 9" id="KW-0813">Transport</keyword>
<organism evidence="11 12">
    <name type="scientific">Mesobaculum littorinae</name>
    <dbReference type="NCBI Taxonomy" id="2486419"/>
    <lineage>
        <taxon>Bacteria</taxon>
        <taxon>Pseudomonadati</taxon>
        <taxon>Pseudomonadota</taxon>
        <taxon>Alphaproteobacteria</taxon>
        <taxon>Rhodobacterales</taxon>
        <taxon>Roseobacteraceae</taxon>
        <taxon>Mesobaculum</taxon>
    </lineage>
</organism>
<dbReference type="PANTHER" id="PTHR35011:SF2">
    <property type="entry name" value="2,3-DIKETO-L-GULONATE TRAP TRANSPORTER SMALL PERMEASE PROTEIN YIAM"/>
    <property type="match status" value="1"/>
</dbReference>
<feature type="transmembrane region" description="Helical" evidence="9">
    <location>
        <begin position="111"/>
        <end position="128"/>
    </location>
</feature>
<feature type="domain" description="Tripartite ATP-independent periplasmic transporters DctQ component" evidence="10">
    <location>
        <begin position="38"/>
        <end position="169"/>
    </location>
</feature>